<organism evidence="5 6">
    <name type="scientific">Deinococcus budaensis</name>
    <dbReference type="NCBI Taxonomy" id="1665626"/>
    <lineage>
        <taxon>Bacteria</taxon>
        <taxon>Thermotogati</taxon>
        <taxon>Deinococcota</taxon>
        <taxon>Deinococci</taxon>
        <taxon>Deinococcales</taxon>
        <taxon>Deinococcaceae</taxon>
        <taxon>Deinococcus</taxon>
    </lineage>
</organism>
<proteinExistence type="predicted"/>
<feature type="region of interest" description="Disordered" evidence="2">
    <location>
        <begin position="21"/>
        <end position="62"/>
    </location>
</feature>
<reference evidence="5 6" key="1">
    <citation type="submission" date="2020-08" db="EMBL/GenBank/DDBJ databases">
        <title>Genomic Encyclopedia of Type Strains, Phase IV (KMG-IV): sequencing the most valuable type-strain genomes for metagenomic binning, comparative biology and taxonomic classification.</title>
        <authorList>
            <person name="Goeker M."/>
        </authorList>
    </citation>
    <scope>NUCLEOTIDE SEQUENCE [LARGE SCALE GENOMIC DNA]</scope>
    <source>
        <strain evidence="5 6">DSM 101791</strain>
    </source>
</reference>
<dbReference type="EC" id="5.2.1.8" evidence="5"/>
<dbReference type="AlphaFoldDB" id="A0A7W8GD12"/>
<dbReference type="Proteomes" id="UP000525389">
    <property type="component" value="Unassembled WGS sequence"/>
</dbReference>
<dbReference type="PROSITE" id="PS50198">
    <property type="entry name" value="PPIC_PPIASE_2"/>
    <property type="match status" value="1"/>
</dbReference>
<evidence type="ECO:0000259" key="4">
    <source>
        <dbReference type="PROSITE" id="PS50198"/>
    </source>
</evidence>
<evidence type="ECO:0000313" key="6">
    <source>
        <dbReference type="Proteomes" id="UP000525389"/>
    </source>
</evidence>
<keyword evidence="3" id="KW-0732">Signal</keyword>
<dbReference type="InterPro" id="IPR000297">
    <property type="entry name" value="PPIase_PpiC"/>
</dbReference>
<dbReference type="Gene3D" id="1.10.4030.10">
    <property type="entry name" value="Porin chaperone SurA, peptide-binding domain"/>
    <property type="match status" value="1"/>
</dbReference>
<dbReference type="PANTHER" id="PTHR47245">
    <property type="entry name" value="PEPTIDYLPROLYL ISOMERASE"/>
    <property type="match status" value="1"/>
</dbReference>
<dbReference type="RefSeq" id="WP_184025592.1">
    <property type="nucleotide sequence ID" value="NZ_JACHFN010000002.1"/>
</dbReference>
<dbReference type="InterPro" id="IPR050245">
    <property type="entry name" value="PrsA_foldase"/>
</dbReference>
<feature type="chain" id="PRO_5030552505" evidence="3">
    <location>
        <begin position="19"/>
        <end position="352"/>
    </location>
</feature>
<accession>A0A7W8GD12</accession>
<dbReference type="InterPro" id="IPR046357">
    <property type="entry name" value="PPIase_dom_sf"/>
</dbReference>
<dbReference type="SUPFAM" id="SSF54534">
    <property type="entry name" value="FKBP-like"/>
    <property type="match status" value="1"/>
</dbReference>
<dbReference type="PANTHER" id="PTHR47245:SF2">
    <property type="entry name" value="PEPTIDYL-PROLYL CIS-TRANS ISOMERASE HP_0175-RELATED"/>
    <property type="match status" value="1"/>
</dbReference>
<dbReference type="EMBL" id="JACHFN010000002">
    <property type="protein sequence ID" value="MBB5233306.1"/>
    <property type="molecule type" value="Genomic_DNA"/>
</dbReference>
<dbReference type="Pfam" id="PF13616">
    <property type="entry name" value="Rotamase_3"/>
    <property type="match status" value="1"/>
</dbReference>
<evidence type="ECO:0000256" key="1">
    <source>
        <dbReference type="PROSITE-ProRule" id="PRU00278"/>
    </source>
</evidence>
<dbReference type="GO" id="GO:0003755">
    <property type="term" value="F:peptidyl-prolyl cis-trans isomerase activity"/>
    <property type="evidence" value="ECO:0007669"/>
    <property type="project" value="UniProtKB-KW"/>
</dbReference>
<feature type="compositionally biased region" description="Pro residues" evidence="2">
    <location>
        <begin position="22"/>
        <end position="33"/>
    </location>
</feature>
<name>A0A7W8GD12_9DEIO</name>
<keyword evidence="1 5" id="KW-0413">Isomerase</keyword>
<protein>
    <submittedName>
        <fullName evidence="5">Peptidyl-prolyl cis-trans isomerase C</fullName>
        <ecNumber evidence="5">5.2.1.8</ecNumber>
    </submittedName>
</protein>
<gene>
    <name evidence="5" type="ORF">HNQ09_000723</name>
</gene>
<comment type="caution">
    <text evidence="5">The sequence shown here is derived from an EMBL/GenBank/DDBJ whole genome shotgun (WGS) entry which is preliminary data.</text>
</comment>
<sequence length="352" mass="37075">MKQSILTLALLLGGAALAQTAPTPPTATPPAPAAPAQTAPAPTTPTQTAPAPATPAAPAADPQTVVAQVGGERFTLAQYEQAFRIAVARVLNSQGVPFTPEMLAEFAEARPEFLTQYARDRAVYQLARRTTQVPAAQIDEQVAQAKKDFENDADFAEALAATGFANEADLRADIERQAVVQAYLDATKNRFKFGDALVASFYNLNKASFNRPAEACVKHILVATQAEGQAVLREVQGGGDFAAIAKAKSQDPGSAAQGGDLGCLSPGDTVEAFDRASFNGAVNQPQLVQTEYGWHVLVVTRRTAAGLAPLTEVAPVIREQLARDAAQKYLDSQLARLTITTNPAAVTVTAPR</sequence>
<dbReference type="Pfam" id="PF13624">
    <property type="entry name" value="SurA_N_3"/>
    <property type="match status" value="1"/>
</dbReference>
<evidence type="ECO:0000256" key="3">
    <source>
        <dbReference type="SAM" id="SignalP"/>
    </source>
</evidence>
<feature type="signal peptide" evidence="3">
    <location>
        <begin position="1"/>
        <end position="18"/>
    </location>
</feature>
<feature type="compositionally biased region" description="Low complexity" evidence="2">
    <location>
        <begin position="34"/>
        <end position="60"/>
    </location>
</feature>
<keyword evidence="1" id="KW-0697">Rotamase</keyword>
<evidence type="ECO:0000256" key="2">
    <source>
        <dbReference type="SAM" id="MobiDB-lite"/>
    </source>
</evidence>
<dbReference type="SUPFAM" id="SSF109998">
    <property type="entry name" value="Triger factor/SurA peptide-binding domain-like"/>
    <property type="match status" value="1"/>
</dbReference>
<evidence type="ECO:0000313" key="5">
    <source>
        <dbReference type="EMBL" id="MBB5233306.1"/>
    </source>
</evidence>
<dbReference type="InterPro" id="IPR027304">
    <property type="entry name" value="Trigger_fact/SurA_dom_sf"/>
</dbReference>
<keyword evidence="6" id="KW-1185">Reference proteome</keyword>
<feature type="domain" description="PpiC" evidence="4">
    <location>
        <begin position="212"/>
        <end position="301"/>
    </location>
</feature>
<dbReference type="Gene3D" id="3.10.50.40">
    <property type="match status" value="1"/>
</dbReference>